<dbReference type="HOGENOM" id="CLU_1192620_0_0_2"/>
<dbReference type="AlphaFoldDB" id="A0A0E3QX67"/>
<dbReference type="InterPro" id="IPR022121">
    <property type="entry name" value="Peptidase_M73_camelysin"/>
</dbReference>
<evidence type="ECO:0008006" key="3">
    <source>
        <dbReference type="Google" id="ProtNLM"/>
    </source>
</evidence>
<dbReference type="PATRIC" id="fig|1434108.4.peg.2986"/>
<sequence length="232" mass="24716">MANKRVLVSILALGIAVTLAGAGTWAAFQDTETSTGNTFSSGTLDMKLSNDGSTYTDGVTATWTSPANFKPGDTFGNELRFTNVGSVNINHLYMYPEDLTNSGGTGGIKLSDKIIITKVTGHITRDGSNLVWGNRADFIGSVVGNRDGTLTLTEFCSAKFVAYCLSPIIFGIFPPILKAGDHKDWGLIIEGKFADDADNHYQGSSCTFNMRCRGSQNSPTEGFEEITGNGAD</sequence>
<dbReference type="NCBIfam" id="TIGR04088">
    <property type="entry name" value="cognate_SipW"/>
    <property type="match status" value="1"/>
</dbReference>
<dbReference type="InterPro" id="IPR023833">
    <property type="entry name" value="Signal_pept_SipW-depend-type"/>
</dbReference>
<dbReference type="GeneID" id="24845616"/>
<dbReference type="KEGG" id="mby:MSBRM_2337"/>
<evidence type="ECO:0000313" key="2">
    <source>
        <dbReference type="Proteomes" id="UP000033033"/>
    </source>
</evidence>
<protein>
    <recommendedName>
        <fullName evidence="3">SipW-cognate class signal peptide</fullName>
    </recommendedName>
</protein>
<dbReference type="RefSeq" id="WP_048155858.1">
    <property type="nucleotide sequence ID" value="NZ_CP009528.1"/>
</dbReference>
<gene>
    <name evidence="1" type="ORF">MSBRM_2337</name>
</gene>
<organism evidence="1 2">
    <name type="scientific">Methanosarcina barkeri MS</name>
    <dbReference type="NCBI Taxonomy" id="1434108"/>
    <lineage>
        <taxon>Archaea</taxon>
        <taxon>Methanobacteriati</taxon>
        <taxon>Methanobacteriota</taxon>
        <taxon>Stenosarchaea group</taxon>
        <taxon>Methanomicrobia</taxon>
        <taxon>Methanosarcinales</taxon>
        <taxon>Methanosarcinaceae</taxon>
        <taxon>Methanosarcina</taxon>
    </lineage>
</organism>
<dbReference type="EMBL" id="CP009528">
    <property type="protein sequence ID" value="AKB55335.1"/>
    <property type="molecule type" value="Genomic_DNA"/>
</dbReference>
<dbReference type="Pfam" id="PF12389">
    <property type="entry name" value="Peptidase_M73"/>
    <property type="match status" value="1"/>
</dbReference>
<name>A0A0E3QX67_METBA</name>
<reference evidence="1 2" key="1">
    <citation type="submission" date="2014-07" db="EMBL/GenBank/DDBJ databases">
        <title>Methanogenic archaea and the global carbon cycle.</title>
        <authorList>
            <person name="Henriksen J.R."/>
            <person name="Luke J."/>
            <person name="Reinhart S."/>
            <person name="Benedict M.N."/>
            <person name="Youngblut N.D."/>
            <person name="Metcalf M.E."/>
            <person name="Whitaker R.J."/>
            <person name="Metcalf W.W."/>
        </authorList>
    </citation>
    <scope>NUCLEOTIDE SEQUENCE [LARGE SCALE GENOMIC DNA]</scope>
    <source>
        <strain evidence="1 2">MS</strain>
    </source>
</reference>
<accession>A0A0E3QX67</accession>
<dbReference type="Proteomes" id="UP000033033">
    <property type="component" value="Chromosome"/>
</dbReference>
<proteinExistence type="predicted"/>
<keyword evidence="2" id="KW-1185">Reference proteome</keyword>
<evidence type="ECO:0000313" key="1">
    <source>
        <dbReference type="EMBL" id="AKB55335.1"/>
    </source>
</evidence>